<dbReference type="InterPro" id="IPR016174">
    <property type="entry name" value="Di-haem_cyt_TM"/>
</dbReference>
<feature type="transmembrane region" description="Helical" evidence="6">
    <location>
        <begin position="42"/>
        <end position="64"/>
    </location>
</feature>
<dbReference type="SUPFAM" id="SSF81342">
    <property type="entry name" value="Transmembrane di-heme cytochromes"/>
    <property type="match status" value="1"/>
</dbReference>
<feature type="transmembrane region" description="Helical" evidence="6">
    <location>
        <begin position="183"/>
        <end position="201"/>
    </location>
</feature>
<name>A0A7L6AU32_9GAMM</name>
<keyword evidence="4 6" id="KW-1133">Transmembrane helix</keyword>
<evidence type="ECO:0000256" key="1">
    <source>
        <dbReference type="ARBA" id="ARBA00004651"/>
    </source>
</evidence>
<evidence type="ECO:0000256" key="6">
    <source>
        <dbReference type="SAM" id="Phobius"/>
    </source>
</evidence>
<dbReference type="InterPro" id="IPR051542">
    <property type="entry name" value="Hydrogenase_cytochrome"/>
</dbReference>
<comment type="subcellular location">
    <subcellularLocation>
        <location evidence="1">Cell membrane</location>
        <topology evidence="1">Multi-pass membrane protein</topology>
    </subcellularLocation>
</comment>
<dbReference type="Pfam" id="PF01292">
    <property type="entry name" value="Ni_hydr_CYTB"/>
    <property type="match status" value="1"/>
</dbReference>
<dbReference type="PANTHER" id="PTHR30485">
    <property type="entry name" value="NI/FE-HYDROGENASE 1 B-TYPE CYTOCHROME SUBUNIT"/>
    <property type="match status" value="1"/>
</dbReference>
<evidence type="ECO:0000256" key="2">
    <source>
        <dbReference type="ARBA" id="ARBA00022475"/>
    </source>
</evidence>
<keyword evidence="3 6" id="KW-0812">Transmembrane</keyword>
<evidence type="ECO:0000259" key="7">
    <source>
        <dbReference type="Pfam" id="PF01292"/>
    </source>
</evidence>
<evidence type="ECO:0000313" key="8">
    <source>
        <dbReference type="EMBL" id="QLQ32599.1"/>
    </source>
</evidence>
<protein>
    <submittedName>
        <fullName evidence="8">Cytochrome b/b6 domain-containing protein</fullName>
    </submittedName>
</protein>
<organism evidence="8 9">
    <name type="scientific">Candidatus Thiothrix singaporensis</name>
    <dbReference type="NCBI Taxonomy" id="2799669"/>
    <lineage>
        <taxon>Bacteria</taxon>
        <taxon>Pseudomonadati</taxon>
        <taxon>Pseudomonadota</taxon>
        <taxon>Gammaproteobacteria</taxon>
        <taxon>Thiotrichales</taxon>
        <taxon>Thiotrichaceae</taxon>
        <taxon>Thiothrix</taxon>
    </lineage>
</organism>
<evidence type="ECO:0000256" key="4">
    <source>
        <dbReference type="ARBA" id="ARBA00022989"/>
    </source>
</evidence>
<accession>A0A7L6AU32</accession>
<keyword evidence="2" id="KW-1003">Cell membrane</keyword>
<reference evidence="8" key="1">
    <citation type="submission" date="2020-06" db="EMBL/GenBank/DDBJ databases">
        <title>Analysis procedures for assessing recovery of high quality, complete, closed genomes from Nanopore long read metagenome sequencing.</title>
        <authorList>
            <person name="Bessarab I."/>
            <person name="Arumugam K."/>
            <person name="Haryono M."/>
            <person name="Liu X."/>
            <person name="Roy S."/>
            <person name="Zuniga-Montanez R.E."/>
            <person name="Qiu G."/>
            <person name="Drautz-Moses D.I."/>
            <person name="Law Y.Y."/>
            <person name="Wuertz S."/>
            <person name="Lauro F.M."/>
            <person name="Huson D.H."/>
            <person name="Williams R.B."/>
        </authorList>
    </citation>
    <scope>NUCLEOTIDE SEQUENCE [LARGE SCALE GENOMIC DNA]</scope>
    <source>
        <strain evidence="8">SSD2</strain>
    </source>
</reference>
<dbReference type="GO" id="GO:0009055">
    <property type="term" value="F:electron transfer activity"/>
    <property type="evidence" value="ECO:0007669"/>
    <property type="project" value="InterPro"/>
</dbReference>
<dbReference type="InterPro" id="IPR011577">
    <property type="entry name" value="Cyt_b561_bac/Ni-Hgenase"/>
</dbReference>
<proteinExistence type="predicted"/>
<evidence type="ECO:0000313" key="9">
    <source>
        <dbReference type="Proteomes" id="UP000510621"/>
    </source>
</evidence>
<dbReference type="Gene3D" id="1.20.950.20">
    <property type="entry name" value="Transmembrane di-heme cytochromes, Chain C"/>
    <property type="match status" value="1"/>
</dbReference>
<keyword evidence="5 6" id="KW-0472">Membrane</keyword>
<dbReference type="GO" id="GO:0022904">
    <property type="term" value="P:respiratory electron transport chain"/>
    <property type="evidence" value="ECO:0007669"/>
    <property type="project" value="InterPro"/>
</dbReference>
<evidence type="ECO:0000256" key="3">
    <source>
        <dbReference type="ARBA" id="ARBA00022692"/>
    </source>
</evidence>
<dbReference type="EMBL" id="CP059265">
    <property type="protein sequence ID" value="QLQ32599.1"/>
    <property type="molecule type" value="Genomic_DNA"/>
</dbReference>
<dbReference type="KEGG" id="this:HZT40_14535"/>
<feature type="transmembrane region" description="Helical" evidence="6">
    <location>
        <begin position="135"/>
        <end position="157"/>
    </location>
</feature>
<dbReference type="GO" id="GO:0020037">
    <property type="term" value="F:heme binding"/>
    <property type="evidence" value="ECO:0007669"/>
    <property type="project" value="TreeGrafter"/>
</dbReference>
<dbReference type="Proteomes" id="UP000510621">
    <property type="component" value="Chromosome"/>
</dbReference>
<dbReference type="GO" id="GO:0005886">
    <property type="term" value="C:plasma membrane"/>
    <property type="evidence" value="ECO:0007669"/>
    <property type="project" value="UniProtKB-SubCell"/>
</dbReference>
<feature type="transmembrane region" description="Helical" evidence="6">
    <location>
        <begin position="100"/>
        <end position="123"/>
    </location>
</feature>
<dbReference type="PANTHER" id="PTHR30485:SF2">
    <property type="entry name" value="BLL0597 PROTEIN"/>
    <property type="match status" value="1"/>
</dbReference>
<keyword evidence="9" id="KW-1185">Reference proteome</keyword>
<evidence type="ECO:0000256" key="5">
    <source>
        <dbReference type="ARBA" id="ARBA00023136"/>
    </source>
</evidence>
<sequence>MLQKVLVWDLPTRVFHWSLAASFAGAYVTAESERYRDIHVALGYVMLGLLLFRLVWGFAGTTYARFSSFLYAPQQVMAYARSLFSPQPQHYVGHNPAGGVAVFLLLALGLLIGVSGLGLYWEIGDEDIFEELHEIAANLMLAVVFIHIAGVVASSVLHKENLVRAMLTGYKQAEAERAIRHSYHWLGMIMLVMMAAFLFLYPG</sequence>
<feature type="domain" description="Cytochrome b561 bacterial/Ni-hydrogenase" evidence="7">
    <location>
        <begin position="7"/>
        <end position="169"/>
    </location>
</feature>
<dbReference type="AlphaFoldDB" id="A0A7L6AU32"/>
<gene>
    <name evidence="8" type="ORF">HZT40_14535</name>
</gene>
<feature type="transmembrane region" description="Helical" evidence="6">
    <location>
        <begin position="14"/>
        <end position="30"/>
    </location>
</feature>